<dbReference type="AlphaFoldDB" id="K3ZGG6"/>
<evidence type="ECO:0000313" key="1">
    <source>
        <dbReference type="EnsemblPlants" id="KQL16750"/>
    </source>
</evidence>
<name>K3ZGG6_SETIT</name>
<dbReference type="Proteomes" id="UP000004995">
    <property type="component" value="Unassembled WGS sequence"/>
</dbReference>
<keyword evidence="2" id="KW-1185">Reference proteome</keyword>
<organism evidence="1 2">
    <name type="scientific">Setaria italica</name>
    <name type="common">Foxtail millet</name>
    <name type="synonym">Panicum italicum</name>
    <dbReference type="NCBI Taxonomy" id="4555"/>
    <lineage>
        <taxon>Eukaryota</taxon>
        <taxon>Viridiplantae</taxon>
        <taxon>Streptophyta</taxon>
        <taxon>Embryophyta</taxon>
        <taxon>Tracheophyta</taxon>
        <taxon>Spermatophyta</taxon>
        <taxon>Magnoliopsida</taxon>
        <taxon>Liliopsida</taxon>
        <taxon>Poales</taxon>
        <taxon>Poaceae</taxon>
        <taxon>PACMAD clade</taxon>
        <taxon>Panicoideae</taxon>
        <taxon>Panicodae</taxon>
        <taxon>Paniceae</taxon>
        <taxon>Cenchrinae</taxon>
        <taxon>Setaria</taxon>
    </lineage>
</organism>
<dbReference type="InParanoid" id="K3ZGG6"/>
<dbReference type="HOGENOM" id="CLU_3336476_0_0_1"/>
<dbReference type="EnsemblPlants" id="KQL16750">
    <property type="protein sequence ID" value="KQL16750"/>
    <property type="gene ID" value="SETIT_025668mg"/>
</dbReference>
<sequence length="38" mass="4419">MVMAGVLRSLLLQCDSRRMGRCRRTARPWCRGRQSVVL</sequence>
<accession>K3ZGG6</accession>
<dbReference type="EMBL" id="AGNK02002052">
    <property type="status" value="NOT_ANNOTATED_CDS"/>
    <property type="molecule type" value="Genomic_DNA"/>
</dbReference>
<dbReference type="Gramene" id="KQL16750">
    <property type="protein sequence ID" value="KQL16750"/>
    <property type="gene ID" value="SETIT_025668mg"/>
</dbReference>
<reference evidence="1" key="2">
    <citation type="submission" date="2018-08" db="UniProtKB">
        <authorList>
            <consortium name="EnsemblPlants"/>
        </authorList>
    </citation>
    <scope>IDENTIFICATION</scope>
    <source>
        <strain evidence="1">Yugu1</strain>
    </source>
</reference>
<protein>
    <submittedName>
        <fullName evidence="1">Uncharacterized protein</fullName>
    </submittedName>
</protein>
<proteinExistence type="predicted"/>
<reference evidence="2" key="1">
    <citation type="journal article" date="2012" name="Nat. Biotechnol.">
        <title>Reference genome sequence of the model plant Setaria.</title>
        <authorList>
            <person name="Bennetzen J.L."/>
            <person name="Schmutz J."/>
            <person name="Wang H."/>
            <person name="Percifield R."/>
            <person name="Hawkins J."/>
            <person name="Pontaroli A.C."/>
            <person name="Estep M."/>
            <person name="Feng L."/>
            <person name="Vaughn J.N."/>
            <person name="Grimwood J."/>
            <person name="Jenkins J."/>
            <person name="Barry K."/>
            <person name="Lindquist E."/>
            <person name="Hellsten U."/>
            <person name="Deshpande S."/>
            <person name="Wang X."/>
            <person name="Wu X."/>
            <person name="Mitros T."/>
            <person name="Triplett J."/>
            <person name="Yang X."/>
            <person name="Ye C.Y."/>
            <person name="Mauro-Herrera M."/>
            <person name="Wang L."/>
            <person name="Li P."/>
            <person name="Sharma M."/>
            <person name="Sharma R."/>
            <person name="Ronald P.C."/>
            <person name="Panaud O."/>
            <person name="Kellogg E.A."/>
            <person name="Brutnell T.P."/>
            <person name="Doust A.N."/>
            <person name="Tuskan G.A."/>
            <person name="Rokhsar D."/>
            <person name="Devos K.M."/>
        </authorList>
    </citation>
    <scope>NUCLEOTIDE SEQUENCE [LARGE SCALE GENOMIC DNA]</scope>
    <source>
        <strain evidence="2">cv. Yugu1</strain>
    </source>
</reference>
<evidence type="ECO:0000313" key="2">
    <source>
        <dbReference type="Proteomes" id="UP000004995"/>
    </source>
</evidence>